<dbReference type="OrthoDB" id="120976at2759"/>
<dbReference type="SMART" id="SM00248">
    <property type="entry name" value="ANK"/>
    <property type="match status" value="2"/>
</dbReference>
<evidence type="ECO:0000256" key="4">
    <source>
        <dbReference type="PROSITE-ProRule" id="PRU00023"/>
    </source>
</evidence>
<keyword evidence="6" id="KW-1185">Reference proteome</keyword>
<evidence type="ECO:0000256" key="2">
    <source>
        <dbReference type="ARBA" id="ARBA00022614"/>
    </source>
</evidence>
<evidence type="ECO:0000256" key="3">
    <source>
        <dbReference type="ARBA" id="ARBA00022737"/>
    </source>
</evidence>
<dbReference type="PROSITE" id="PS50088">
    <property type="entry name" value="ANK_REPEAT"/>
    <property type="match status" value="2"/>
</dbReference>
<dbReference type="GO" id="GO:0005096">
    <property type="term" value="F:GTPase activator activity"/>
    <property type="evidence" value="ECO:0007669"/>
    <property type="project" value="UniProtKB-KW"/>
</dbReference>
<dbReference type="GO" id="GO:0031267">
    <property type="term" value="F:small GTPase binding"/>
    <property type="evidence" value="ECO:0007669"/>
    <property type="project" value="TreeGrafter"/>
</dbReference>
<keyword evidence="4" id="KW-0040">ANK repeat</keyword>
<dbReference type="PANTHER" id="PTHR24113:SF12">
    <property type="entry name" value="RAN GTPASE-ACTIVATING PROTEIN 1"/>
    <property type="match status" value="1"/>
</dbReference>
<dbReference type="AlphaFoldDB" id="A0A0M0JLW5"/>
<dbReference type="GO" id="GO:0048471">
    <property type="term" value="C:perinuclear region of cytoplasm"/>
    <property type="evidence" value="ECO:0007669"/>
    <property type="project" value="TreeGrafter"/>
</dbReference>
<dbReference type="Gene3D" id="1.25.40.20">
    <property type="entry name" value="Ankyrin repeat-containing domain"/>
    <property type="match status" value="1"/>
</dbReference>
<accession>A0A0M0JLW5</accession>
<dbReference type="InterPro" id="IPR027038">
    <property type="entry name" value="RanGap"/>
</dbReference>
<dbReference type="Pfam" id="PF12796">
    <property type="entry name" value="Ank_2"/>
    <property type="match status" value="1"/>
</dbReference>
<reference evidence="6" key="1">
    <citation type="journal article" date="2015" name="PLoS Genet.">
        <title>Genome Sequence and Transcriptome Analyses of Chrysochromulina tobin: Metabolic Tools for Enhanced Algal Fitness in the Prominent Order Prymnesiales (Haptophyceae).</title>
        <authorList>
            <person name="Hovde B.T."/>
            <person name="Deodato C.R."/>
            <person name="Hunsperger H.M."/>
            <person name="Ryken S.A."/>
            <person name="Yost W."/>
            <person name="Jha R.K."/>
            <person name="Patterson J."/>
            <person name="Monnat R.J. Jr."/>
            <person name="Barlow S.B."/>
            <person name="Starkenburg S.R."/>
            <person name="Cattolico R.A."/>
        </authorList>
    </citation>
    <scope>NUCLEOTIDE SEQUENCE</scope>
    <source>
        <strain evidence="6">CCMP291</strain>
    </source>
</reference>
<dbReference type="GO" id="GO:0005829">
    <property type="term" value="C:cytosol"/>
    <property type="evidence" value="ECO:0007669"/>
    <property type="project" value="TreeGrafter"/>
</dbReference>
<comment type="caution">
    <text evidence="5">The sequence shown here is derived from an EMBL/GenBank/DDBJ whole genome shotgun (WGS) entry which is preliminary data.</text>
</comment>
<dbReference type="InterPro" id="IPR002110">
    <property type="entry name" value="Ankyrin_rpt"/>
</dbReference>
<keyword evidence="1" id="KW-0343">GTPase activation</keyword>
<evidence type="ECO:0000313" key="6">
    <source>
        <dbReference type="Proteomes" id="UP000037460"/>
    </source>
</evidence>
<organism evidence="5 6">
    <name type="scientific">Chrysochromulina tobinii</name>
    <dbReference type="NCBI Taxonomy" id="1460289"/>
    <lineage>
        <taxon>Eukaryota</taxon>
        <taxon>Haptista</taxon>
        <taxon>Haptophyta</taxon>
        <taxon>Prymnesiophyceae</taxon>
        <taxon>Prymnesiales</taxon>
        <taxon>Chrysochromulinaceae</taxon>
        <taxon>Chrysochromulina</taxon>
    </lineage>
</organism>
<dbReference type="Pfam" id="PF13516">
    <property type="entry name" value="LRR_6"/>
    <property type="match status" value="5"/>
</dbReference>
<dbReference type="SUPFAM" id="SSF48403">
    <property type="entry name" value="Ankyrin repeat"/>
    <property type="match status" value="1"/>
</dbReference>
<name>A0A0M0JLW5_9EUKA</name>
<evidence type="ECO:0000256" key="1">
    <source>
        <dbReference type="ARBA" id="ARBA00022468"/>
    </source>
</evidence>
<dbReference type="GO" id="GO:0005634">
    <property type="term" value="C:nucleus"/>
    <property type="evidence" value="ECO:0007669"/>
    <property type="project" value="TreeGrafter"/>
</dbReference>
<proteinExistence type="predicted"/>
<dbReference type="InterPro" id="IPR032675">
    <property type="entry name" value="LRR_dom_sf"/>
</dbReference>
<dbReference type="InterPro" id="IPR036770">
    <property type="entry name" value="Ankyrin_rpt-contain_sf"/>
</dbReference>
<dbReference type="Gene3D" id="3.80.10.10">
    <property type="entry name" value="Ribonuclease Inhibitor"/>
    <property type="match status" value="3"/>
</dbReference>
<keyword evidence="2" id="KW-0433">Leucine-rich repeat</keyword>
<dbReference type="InterPro" id="IPR001611">
    <property type="entry name" value="Leu-rich_rpt"/>
</dbReference>
<sequence>MPELIDQTNDRGMTALMAAAHGGHAAVVTMLLERGADITCRDDRGVSALDYAIRENKQEVARALLDCGAKVDALKKGLNIESATMLAKIGAEKGIMLSGMTRDQTEADFSNQGLEPADAILIGSDLKLMAVLTTLRLDDTKIGAVGAKVIAEALKVSAVLKHCNLLKNNLDIESATMLAKIGTEKGIMFSGMTRDQTEADFSNQGLQSADAILIGSDLKLMAVLTTLDLSVNRIGDEGAKAIAEALKVIAVLTSVDLRVNSIGDDGAKAIAEALKVNAVLKNLSVAYNSNIVGVAAQQLAAAALGSLSLEVLSGVPIKELREDKLTELNLSSMGLGPTEGIVLAELIKFSAVVTTLVLGSFLFGNNIGDEGAKAIAEALKVNEVVTKLWLNNNKIGDDGAKAIAEALKVNAVLNKLYLQYNSNMGDAGEKALRDAVMGRSEFVLEL</sequence>
<protein>
    <submittedName>
        <fullName evidence="5">Uncharacterized protein</fullName>
    </submittedName>
</protein>
<dbReference type="GO" id="GO:0006913">
    <property type="term" value="P:nucleocytoplasmic transport"/>
    <property type="evidence" value="ECO:0007669"/>
    <property type="project" value="TreeGrafter"/>
</dbReference>
<gene>
    <name evidence="5" type="ORF">Ctob_007313</name>
</gene>
<feature type="repeat" description="ANK" evidence="4">
    <location>
        <begin position="11"/>
        <end position="43"/>
    </location>
</feature>
<dbReference type="PANTHER" id="PTHR24113">
    <property type="entry name" value="RAN GTPASE-ACTIVATING PROTEIN 1"/>
    <property type="match status" value="1"/>
</dbReference>
<dbReference type="EMBL" id="JWZX01002738">
    <property type="protein sequence ID" value="KOO27263.1"/>
    <property type="molecule type" value="Genomic_DNA"/>
</dbReference>
<dbReference type="SUPFAM" id="SSF52047">
    <property type="entry name" value="RNI-like"/>
    <property type="match status" value="2"/>
</dbReference>
<dbReference type="SMART" id="SM00368">
    <property type="entry name" value="LRR_RI"/>
    <property type="match status" value="7"/>
</dbReference>
<feature type="repeat" description="ANK" evidence="4">
    <location>
        <begin position="44"/>
        <end position="76"/>
    </location>
</feature>
<dbReference type="Proteomes" id="UP000037460">
    <property type="component" value="Unassembled WGS sequence"/>
</dbReference>
<dbReference type="PROSITE" id="PS50297">
    <property type="entry name" value="ANK_REP_REGION"/>
    <property type="match status" value="2"/>
</dbReference>
<keyword evidence="3" id="KW-0677">Repeat</keyword>
<evidence type="ECO:0000313" key="5">
    <source>
        <dbReference type="EMBL" id="KOO27263.1"/>
    </source>
</evidence>